<gene>
    <name evidence="1" type="ORF">PGLFYP46_00303</name>
</gene>
<dbReference type="AlphaFoldDB" id="A0A6N3CG59"/>
<proteinExistence type="predicted"/>
<protein>
    <recommendedName>
        <fullName evidence="2">Zinc-ribbon domain-containing protein</fullName>
    </recommendedName>
</protein>
<name>A0A6N3CG59_9FIRM</name>
<dbReference type="EMBL" id="CACRUP010000022">
    <property type="protein sequence ID" value="VYU12847.1"/>
    <property type="molecule type" value="Genomic_DNA"/>
</dbReference>
<dbReference type="RefSeq" id="WP_156702184.1">
    <property type="nucleotide sequence ID" value="NZ_CACRUP010000022.1"/>
</dbReference>
<reference evidence="1" key="1">
    <citation type="submission" date="2019-11" db="EMBL/GenBank/DDBJ databases">
        <authorList>
            <person name="Feng L."/>
        </authorList>
    </citation>
    <scope>NUCLEOTIDE SEQUENCE</scope>
    <source>
        <strain evidence="1">PgorbachiiLFYP46</strain>
    </source>
</reference>
<evidence type="ECO:0008006" key="2">
    <source>
        <dbReference type="Google" id="ProtNLM"/>
    </source>
</evidence>
<accession>A0A6N3CG59</accession>
<sequence>MENDAFGKVKSSLNRAVTSISVKTSSSLEKGKLNTYIDSLETEIKKLKFELGEEIFRAFIEEDSNKEKSSKLCKKIKEDYDNIYEAKKEIEAIDERDRKIFGDENKDQDKENIEKNSSVIFCDKCGARYHEKVNFCRKCGNKLI</sequence>
<evidence type="ECO:0000313" key="1">
    <source>
        <dbReference type="EMBL" id="VYU12847.1"/>
    </source>
</evidence>
<organism evidence="1">
    <name type="scientific">Peptoniphilus gorbachii</name>
    <dbReference type="NCBI Taxonomy" id="411567"/>
    <lineage>
        <taxon>Bacteria</taxon>
        <taxon>Bacillati</taxon>
        <taxon>Bacillota</taxon>
        <taxon>Tissierellia</taxon>
        <taxon>Tissierellales</taxon>
        <taxon>Peptoniphilaceae</taxon>
        <taxon>Peptoniphilus</taxon>
    </lineage>
</organism>